<dbReference type="SUPFAM" id="SSF55874">
    <property type="entry name" value="ATPase domain of HSP90 chaperone/DNA topoisomerase II/histidine kinase"/>
    <property type="match status" value="1"/>
</dbReference>
<evidence type="ECO:0000256" key="5">
    <source>
        <dbReference type="ARBA" id="ARBA00022679"/>
    </source>
</evidence>
<dbReference type="InterPro" id="IPR036890">
    <property type="entry name" value="HATPase_C_sf"/>
</dbReference>
<dbReference type="Pfam" id="PF05228">
    <property type="entry name" value="CHASE4"/>
    <property type="match status" value="1"/>
</dbReference>
<evidence type="ECO:0000313" key="11">
    <source>
        <dbReference type="Proteomes" id="UP000029385"/>
    </source>
</evidence>
<dbReference type="OrthoDB" id="315417at2"/>
<dbReference type="Gene3D" id="3.30.565.10">
    <property type="entry name" value="Histidine kinase-like ATPase, C-terminal domain"/>
    <property type="match status" value="1"/>
</dbReference>
<keyword evidence="11" id="KW-1185">Reference proteome</keyword>
<evidence type="ECO:0000313" key="10">
    <source>
        <dbReference type="EMBL" id="KFN43220.1"/>
    </source>
</evidence>
<keyword evidence="8" id="KW-0067">ATP-binding</keyword>
<accession>A0A091BFR1</accession>
<keyword evidence="5" id="KW-0808">Transferase</keyword>
<dbReference type="Gene3D" id="6.10.340.10">
    <property type="match status" value="1"/>
</dbReference>
<dbReference type="InterPro" id="IPR050980">
    <property type="entry name" value="2C_sensor_his_kinase"/>
</dbReference>
<dbReference type="GO" id="GO:0007165">
    <property type="term" value="P:signal transduction"/>
    <property type="evidence" value="ECO:0007669"/>
    <property type="project" value="InterPro"/>
</dbReference>
<name>A0A091BFR1_9GAMM</name>
<dbReference type="GO" id="GO:0004673">
    <property type="term" value="F:protein histidine kinase activity"/>
    <property type="evidence" value="ECO:0007669"/>
    <property type="project" value="UniProtKB-EC"/>
</dbReference>
<dbReference type="PANTHER" id="PTHR44936:SF10">
    <property type="entry name" value="SENSOR PROTEIN RSTB"/>
    <property type="match status" value="1"/>
</dbReference>
<dbReference type="EC" id="2.7.13.3" evidence="3"/>
<dbReference type="Pfam" id="PF00672">
    <property type="entry name" value="HAMP"/>
    <property type="match status" value="1"/>
</dbReference>
<dbReference type="SMART" id="SM00304">
    <property type="entry name" value="HAMP"/>
    <property type="match status" value="1"/>
</dbReference>
<dbReference type="Proteomes" id="UP000029385">
    <property type="component" value="Unassembled WGS sequence"/>
</dbReference>
<dbReference type="PROSITE" id="PS50885">
    <property type="entry name" value="HAMP"/>
    <property type="match status" value="1"/>
</dbReference>
<dbReference type="PANTHER" id="PTHR44936">
    <property type="entry name" value="SENSOR PROTEIN CREC"/>
    <property type="match status" value="1"/>
</dbReference>
<evidence type="ECO:0000256" key="4">
    <source>
        <dbReference type="ARBA" id="ARBA00022553"/>
    </source>
</evidence>
<gene>
    <name evidence="10" type="ORF">N789_11715</name>
</gene>
<protein>
    <recommendedName>
        <fullName evidence="3">histidine kinase</fullName>
        <ecNumber evidence="3">2.7.13.3</ecNumber>
    </recommendedName>
</protein>
<dbReference type="eggNOG" id="COG3322">
    <property type="taxonomic scope" value="Bacteria"/>
</dbReference>
<comment type="catalytic activity">
    <reaction evidence="1">
        <text>ATP + protein L-histidine = ADP + protein N-phospho-L-histidine.</text>
        <dbReference type="EC" id="2.7.13.3"/>
    </reaction>
</comment>
<dbReference type="PATRIC" id="fig|1121015.4.peg.1820"/>
<keyword evidence="7" id="KW-0418">Kinase</keyword>
<keyword evidence="6" id="KW-0547">Nucleotide-binding</keyword>
<dbReference type="STRING" id="1121015.GCA_000420545_02574"/>
<evidence type="ECO:0000256" key="7">
    <source>
        <dbReference type="ARBA" id="ARBA00022777"/>
    </source>
</evidence>
<dbReference type="GO" id="GO:0016020">
    <property type="term" value="C:membrane"/>
    <property type="evidence" value="ECO:0007669"/>
    <property type="project" value="UniProtKB-SubCell"/>
</dbReference>
<feature type="domain" description="HAMP" evidence="9">
    <location>
        <begin position="297"/>
        <end position="350"/>
    </location>
</feature>
<dbReference type="EMBL" id="AVCI01000006">
    <property type="protein sequence ID" value="KFN43220.1"/>
    <property type="molecule type" value="Genomic_DNA"/>
</dbReference>
<evidence type="ECO:0000256" key="8">
    <source>
        <dbReference type="ARBA" id="ARBA00022840"/>
    </source>
</evidence>
<dbReference type="SUPFAM" id="SSF158472">
    <property type="entry name" value="HAMP domain-like"/>
    <property type="match status" value="1"/>
</dbReference>
<evidence type="ECO:0000256" key="1">
    <source>
        <dbReference type="ARBA" id="ARBA00000085"/>
    </source>
</evidence>
<dbReference type="GO" id="GO:0005524">
    <property type="term" value="F:ATP binding"/>
    <property type="evidence" value="ECO:0007669"/>
    <property type="project" value="UniProtKB-KW"/>
</dbReference>
<reference evidence="10 11" key="1">
    <citation type="submission" date="2013-09" db="EMBL/GenBank/DDBJ databases">
        <title>Genome sequencing of Arenimonas oryziterrae.</title>
        <authorList>
            <person name="Chen F."/>
            <person name="Wang G."/>
        </authorList>
    </citation>
    <scope>NUCLEOTIDE SEQUENCE [LARGE SCALE GENOMIC DNA]</scope>
    <source>
        <strain evidence="10 11">YC6267</strain>
    </source>
</reference>
<dbReference type="InterPro" id="IPR007892">
    <property type="entry name" value="CHASE4"/>
</dbReference>
<comment type="caution">
    <text evidence="10">The sequence shown here is derived from an EMBL/GenBank/DDBJ whole genome shotgun (WGS) entry which is preliminary data.</text>
</comment>
<proteinExistence type="predicted"/>
<dbReference type="CDD" id="cd06225">
    <property type="entry name" value="HAMP"/>
    <property type="match status" value="1"/>
</dbReference>
<organism evidence="10 11">
    <name type="scientific">Arenimonas oryziterrae DSM 21050 = YC6267</name>
    <dbReference type="NCBI Taxonomy" id="1121015"/>
    <lineage>
        <taxon>Bacteria</taxon>
        <taxon>Pseudomonadati</taxon>
        <taxon>Pseudomonadota</taxon>
        <taxon>Gammaproteobacteria</taxon>
        <taxon>Lysobacterales</taxon>
        <taxon>Lysobacteraceae</taxon>
        <taxon>Arenimonas</taxon>
    </lineage>
</organism>
<evidence type="ECO:0000256" key="2">
    <source>
        <dbReference type="ARBA" id="ARBA00004370"/>
    </source>
</evidence>
<dbReference type="AlphaFoldDB" id="A0A091BFR1"/>
<dbReference type="InterPro" id="IPR003660">
    <property type="entry name" value="HAMP_dom"/>
</dbReference>
<dbReference type="RefSeq" id="WP_022970179.1">
    <property type="nucleotide sequence ID" value="NZ_ATVD01000005.1"/>
</dbReference>
<evidence type="ECO:0000256" key="3">
    <source>
        <dbReference type="ARBA" id="ARBA00012438"/>
    </source>
</evidence>
<sequence>MSLRRRTLLIGLLLMLVTAVAVHLVQYHVVYPRFLELEREQARRNAELVFEVVNRELALVAPQAQDWGYWDATYSYMGGTNPTYETVELIPSGQQSLGCQILAYYDNLGRRVWSRGLDLDKLTPLDIDAFRGDRLPINSPLLAEGDAPQTRAGLIDTNLGLMFVTSAPVLSGARTGPRRGTVIMGRLFEIDAIRQIADQNHLQFEIAPPLDQQTRGPRLEVDRVHVAHGDLRMENVGNTTRVTAVVFDINGRPVRDISVITPREISARGWSALTSSMTLMALTGLVIMAVLLLLLDRGVVQPLLRLTELAGKIGADENNNARLKFEREDEIGELADEFDRMLDRLADTRHRLFNESYRTGAYEMAGGVIADLRKSLEPLKEHVDQPLKLLDRTQTAGMQMLLQELSTPNLSHHRHMEIVQMLQYQTNEQSVLLAEARGELRAIRKSLEHLQGIVTEYSRFITGGNTLQAVAVRELVEHALRKLDDSQRQTLTIDLDGSVYQAPLVLAAREVLQQVINLIIGQSAEGPRPLAGGPLQLRITAGTEFNHGRSMVHFRFDDNRPPVKTDALKALFEREWRFGDDVAGLSLPWAENVIASMGGKLYAEASQPFDGLVMHLLLPRAKIIGD</sequence>
<comment type="subcellular location">
    <subcellularLocation>
        <location evidence="2">Membrane</location>
    </subcellularLocation>
</comment>
<evidence type="ECO:0000259" key="9">
    <source>
        <dbReference type="PROSITE" id="PS50885"/>
    </source>
</evidence>
<evidence type="ECO:0000256" key="6">
    <source>
        <dbReference type="ARBA" id="ARBA00022741"/>
    </source>
</evidence>
<keyword evidence="4" id="KW-0597">Phosphoprotein</keyword>